<dbReference type="CDD" id="cd00063">
    <property type="entry name" value="FN3"/>
    <property type="match status" value="1"/>
</dbReference>
<dbReference type="PANTHER" id="PTHR12231:SF244">
    <property type="entry name" value="PROTEIN TURTLE HOMOLOG A"/>
    <property type="match status" value="1"/>
</dbReference>
<dbReference type="AlphaFoldDB" id="A0A7K4X156"/>
<sequence length="236" mass="25099">LQVGSVGKSSAQVDSNGSLVLQPLSKEQHGVWECRATNRVATVTTATSVHVLGTSPHSVTNVSVLPLPLAANISWEPGFDGGFFQRFSVWYSPLVKPQPRAHHDWVSLPVPAGARHLLVENLQPDTGYQFSVLAQNKLGSGPFSHIVTSVPRGSPVTPPIPSAVPVLPSLRPPRSLGASRTSRGVLLRWEPPGPEPPGPEPGAYALELRQDGGAWELLQRSIPGGDTQLLVPGLIK</sequence>
<reference evidence="5 6" key="1">
    <citation type="submission" date="2019-09" db="EMBL/GenBank/DDBJ databases">
        <title>Bird 10,000 Genomes (B10K) Project - Family phase.</title>
        <authorList>
            <person name="Zhang G."/>
        </authorList>
    </citation>
    <scope>NUCLEOTIDE SEQUENCE [LARGE SCALE GENOMIC DNA]</scope>
    <source>
        <strain evidence="5">B10K-CU-031-13</strain>
        <tissue evidence="5">Muscle</tissue>
    </source>
</reference>
<dbReference type="GO" id="GO:0043005">
    <property type="term" value="C:neuron projection"/>
    <property type="evidence" value="ECO:0007669"/>
    <property type="project" value="TreeGrafter"/>
</dbReference>
<dbReference type="EMBL" id="VZRD01001980">
    <property type="protein sequence ID" value="NWR40697.1"/>
    <property type="molecule type" value="Genomic_DNA"/>
</dbReference>
<evidence type="ECO:0000313" key="6">
    <source>
        <dbReference type="Proteomes" id="UP000540952"/>
    </source>
</evidence>
<accession>A0A7K4X156</accession>
<keyword evidence="3" id="KW-0393">Immunoglobulin domain</keyword>
<dbReference type="SUPFAM" id="SSF48726">
    <property type="entry name" value="Immunoglobulin"/>
    <property type="match status" value="1"/>
</dbReference>
<name>A0A7K4X156_9TYRA</name>
<evidence type="ECO:0000256" key="3">
    <source>
        <dbReference type="ARBA" id="ARBA00023319"/>
    </source>
</evidence>
<dbReference type="Gene3D" id="2.60.40.10">
    <property type="entry name" value="Immunoglobulins"/>
    <property type="match status" value="3"/>
</dbReference>
<dbReference type="PANTHER" id="PTHR12231">
    <property type="entry name" value="CTX-RELATED TYPE I TRANSMEMBRANE PROTEIN"/>
    <property type="match status" value="1"/>
</dbReference>
<dbReference type="InterPro" id="IPR036116">
    <property type="entry name" value="FN3_sf"/>
</dbReference>
<evidence type="ECO:0000259" key="4">
    <source>
        <dbReference type="PROSITE" id="PS50853"/>
    </source>
</evidence>
<evidence type="ECO:0000256" key="2">
    <source>
        <dbReference type="ARBA" id="ARBA00023157"/>
    </source>
</evidence>
<dbReference type="SUPFAM" id="SSF49265">
    <property type="entry name" value="Fibronectin type III"/>
    <property type="match status" value="1"/>
</dbReference>
<evidence type="ECO:0000256" key="1">
    <source>
        <dbReference type="ARBA" id="ARBA00022737"/>
    </source>
</evidence>
<gene>
    <name evidence="5" type="primary">Igsf9</name>
    <name evidence="5" type="ORF">TACRUB_R14972</name>
</gene>
<dbReference type="InterPro" id="IPR036179">
    <property type="entry name" value="Ig-like_dom_sf"/>
</dbReference>
<feature type="domain" description="Fibronectin type-III" evidence="4">
    <location>
        <begin position="55"/>
        <end position="160"/>
    </location>
</feature>
<keyword evidence="1" id="KW-0677">Repeat</keyword>
<dbReference type="InterPro" id="IPR051170">
    <property type="entry name" value="Neural/epithelial_adhesion"/>
</dbReference>
<feature type="domain" description="Fibronectin type-III" evidence="4">
    <location>
        <begin position="172"/>
        <end position="236"/>
    </location>
</feature>
<dbReference type="FunFam" id="2.60.40.10:FF:000389">
    <property type="entry name" value="Immunoglobulin superfamily member 9B"/>
    <property type="match status" value="1"/>
</dbReference>
<keyword evidence="6" id="KW-1185">Reference proteome</keyword>
<feature type="non-terminal residue" evidence="5">
    <location>
        <position position="1"/>
    </location>
</feature>
<dbReference type="Pfam" id="PF00041">
    <property type="entry name" value="fn3"/>
    <property type="match status" value="1"/>
</dbReference>
<evidence type="ECO:0000313" key="5">
    <source>
        <dbReference type="EMBL" id="NWR40697.1"/>
    </source>
</evidence>
<dbReference type="PROSITE" id="PS50853">
    <property type="entry name" value="FN3"/>
    <property type="match status" value="2"/>
</dbReference>
<dbReference type="SMART" id="SM00060">
    <property type="entry name" value="FN3"/>
    <property type="match status" value="1"/>
</dbReference>
<dbReference type="Proteomes" id="UP000540952">
    <property type="component" value="Unassembled WGS sequence"/>
</dbReference>
<feature type="non-terminal residue" evidence="5">
    <location>
        <position position="236"/>
    </location>
</feature>
<comment type="caution">
    <text evidence="5">The sequence shown here is derived from an EMBL/GenBank/DDBJ whole genome shotgun (WGS) entry which is preliminary data.</text>
</comment>
<dbReference type="InterPro" id="IPR003961">
    <property type="entry name" value="FN3_dom"/>
</dbReference>
<proteinExistence type="predicted"/>
<organism evidence="5 6">
    <name type="scientific">Tachuris rubrigastra</name>
    <dbReference type="NCBI Taxonomy" id="495162"/>
    <lineage>
        <taxon>Eukaryota</taxon>
        <taxon>Metazoa</taxon>
        <taxon>Chordata</taxon>
        <taxon>Craniata</taxon>
        <taxon>Vertebrata</taxon>
        <taxon>Euteleostomi</taxon>
        <taxon>Archelosauria</taxon>
        <taxon>Archosauria</taxon>
        <taxon>Dinosauria</taxon>
        <taxon>Saurischia</taxon>
        <taxon>Theropoda</taxon>
        <taxon>Coelurosauria</taxon>
        <taxon>Aves</taxon>
        <taxon>Neognathae</taxon>
        <taxon>Neoaves</taxon>
        <taxon>Telluraves</taxon>
        <taxon>Australaves</taxon>
        <taxon>Passeriformes</taxon>
        <taxon>Tyrannidae</taxon>
        <taxon>Tachuris</taxon>
    </lineage>
</organism>
<keyword evidence="2" id="KW-1015">Disulfide bond</keyword>
<protein>
    <submittedName>
        <fullName evidence="5">TUTLA protein</fullName>
    </submittedName>
</protein>
<dbReference type="InterPro" id="IPR013783">
    <property type="entry name" value="Ig-like_fold"/>
</dbReference>